<feature type="transmembrane region" description="Helical" evidence="1">
    <location>
        <begin position="20"/>
        <end position="37"/>
    </location>
</feature>
<organism evidence="2 3">
    <name type="scientific">Anaerovirgula multivorans</name>
    <dbReference type="NCBI Taxonomy" id="312168"/>
    <lineage>
        <taxon>Bacteria</taxon>
        <taxon>Bacillati</taxon>
        <taxon>Bacillota</taxon>
        <taxon>Clostridia</taxon>
        <taxon>Peptostreptococcales</taxon>
        <taxon>Natronincolaceae</taxon>
        <taxon>Anaerovirgula</taxon>
    </lineage>
</organism>
<accession>A0A239DIL6</accession>
<feature type="transmembrane region" description="Helical" evidence="1">
    <location>
        <begin position="57"/>
        <end position="75"/>
    </location>
</feature>
<protein>
    <submittedName>
        <fullName evidence="2">Uncharacterized protein</fullName>
    </submittedName>
</protein>
<name>A0A239DIL6_9FIRM</name>
<sequence>MSKKEKELIETLDKKLDQKLMRTLTICALVMIGSALMHDGDHIRQALNWGYSIPLSLWVLNLTVYILPVVSLFLIRMGRFSATVVTGIAGIFISASFLMLHLLGSATGLWGVWNYSYFDLMKGVTYQGVYYQGVDWISWVCLFEVPVLSIPGSVIAFRKFVDLKKK</sequence>
<keyword evidence="1" id="KW-1133">Transmembrane helix</keyword>
<feature type="transmembrane region" description="Helical" evidence="1">
    <location>
        <begin position="136"/>
        <end position="157"/>
    </location>
</feature>
<proteinExistence type="predicted"/>
<dbReference type="EMBL" id="FZOJ01000007">
    <property type="protein sequence ID" value="SNS31494.1"/>
    <property type="molecule type" value="Genomic_DNA"/>
</dbReference>
<dbReference type="Proteomes" id="UP000198304">
    <property type="component" value="Unassembled WGS sequence"/>
</dbReference>
<gene>
    <name evidence="2" type="ORF">SAMN05446037_1007170</name>
</gene>
<evidence type="ECO:0000313" key="3">
    <source>
        <dbReference type="Proteomes" id="UP000198304"/>
    </source>
</evidence>
<evidence type="ECO:0000256" key="1">
    <source>
        <dbReference type="SAM" id="Phobius"/>
    </source>
</evidence>
<keyword evidence="1" id="KW-0472">Membrane</keyword>
<dbReference type="AlphaFoldDB" id="A0A239DIL6"/>
<reference evidence="2 3" key="1">
    <citation type="submission" date="2017-06" db="EMBL/GenBank/DDBJ databases">
        <authorList>
            <person name="Kim H.J."/>
            <person name="Triplett B.A."/>
        </authorList>
    </citation>
    <scope>NUCLEOTIDE SEQUENCE [LARGE SCALE GENOMIC DNA]</scope>
    <source>
        <strain evidence="2 3">SCA</strain>
    </source>
</reference>
<keyword evidence="1" id="KW-0812">Transmembrane</keyword>
<feature type="transmembrane region" description="Helical" evidence="1">
    <location>
        <begin position="87"/>
        <end position="113"/>
    </location>
</feature>
<evidence type="ECO:0000313" key="2">
    <source>
        <dbReference type="EMBL" id="SNS31494.1"/>
    </source>
</evidence>
<keyword evidence="3" id="KW-1185">Reference proteome</keyword>
<dbReference type="RefSeq" id="WP_089282669.1">
    <property type="nucleotide sequence ID" value="NZ_FZOJ01000007.1"/>
</dbReference>
<dbReference type="OrthoDB" id="2295138at2"/>